<sequence>MSDNCLFCRIARHEIPAHVVHEDDRLLAFLDIQPVRPGHTLIIPKQHYPYYEDMPADLAASIVNLGQRLGRQMKRLYGVERVGFAFTGIHVAHAHAHVIPMHHPQDVTSTQYIAEQDLTFRMPPQPPQEALAATAAELRGQLRGGREGGGERGDEDNA</sequence>
<evidence type="ECO:0000313" key="6">
    <source>
        <dbReference type="EMBL" id="AVJ30689.1"/>
    </source>
</evidence>
<evidence type="ECO:0000256" key="2">
    <source>
        <dbReference type="PIRSR" id="PIRSR601310-3"/>
    </source>
</evidence>
<evidence type="ECO:0000259" key="5">
    <source>
        <dbReference type="PROSITE" id="PS51084"/>
    </source>
</evidence>
<dbReference type="RefSeq" id="WP_105241249.1">
    <property type="nucleotide sequence ID" value="NZ_CP023270.1"/>
</dbReference>
<feature type="active site" description="Tele-AMP-histidine intermediate" evidence="1">
    <location>
        <position position="95"/>
    </location>
</feature>
<dbReference type="PRINTS" id="PR00332">
    <property type="entry name" value="HISTRIAD"/>
</dbReference>
<dbReference type="InterPro" id="IPR001310">
    <property type="entry name" value="Histidine_triad_HIT"/>
</dbReference>
<dbReference type="GO" id="GO:0003824">
    <property type="term" value="F:catalytic activity"/>
    <property type="evidence" value="ECO:0007669"/>
    <property type="project" value="InterPro"/>
</dbReference>
<dbReference type="AlphaFoldDB" id="A0A2S0IF73"/>
<evidence type="ECO:0000256" key="3">
    <source>
        <dbReference type="PROSITE-ProRule" id="PRU00464"/>
    </source>
</evidence>
<evidence type="ECO:0000313" key="7">
    <source>
        <dbReference type="Proteomes" id="UP000239477"/>
    </source>
</evidence>
<dbReference type="OrthoDB" id="9784774at2"/>
<dbReference type="EMBL" id="CP023270">
    <property type="protein sequence ID" value="AVJ30689.1"/>
    <property type="molecule type" value="Genomic_DNA"/>
</dbReference>
<gene>
    <name evidence="6" type="ORF">CLM73_28255</name>
</gene>
<dbReference type="Pfam" id="PF01230">
    <property type="entry name" value="HIT"/>
    <property type="match status" value="1"/>
</dbReference>
<dbReference type="InterPro" id="IPR036265">
    <property type="entry name" value="HIT-like_sf"/>
</dbReference>
<dbReference type="InterPro" id="IPR011146">
    <property type="entry name" value="HIT-like"/>
</dbReference>
<accession>A0A2S0IF73</accession>
<reference evidence="6 7" key="1">
    <citation type="submission" date="2017-09" db="EMBL/GenBank/DDBJ databases">
        <title>Genomic, metabolic, and phenotypic characteristics of bacterial isolates from the natural microbiome of the model nematode Caenorhabditis elegans.</title>
        <authorList>
            <person name="Zimmermann J."/>
            <person name="Obeng N."/>
            <person name="Yang W."/>
            <person name="Obeng O."/>
            <person name="Kissoyan K."/>
            <person name="Pees B."/>
            <person name="Dirksen P."/>
            <person name="Hoppner M."/>
            <person name="Franke A."/>
            <person name="Rosenstiel P."/>
            <person name="Leippe M."/>
            <person name="Dierking K."/>
            <person name="Kaleta C."/>
            <person name="Schulenburg H."/>
        </authorList>
    </citation>
    <scope>NUCLEOTIDE SEQUENCE [LARGE SCALE GENOMIC DNA]</scope>
    <source>
        <strain evidence="6 7">MYb73</strain>
    </source>
</reference>
<organism evidence="6 7">
    <name type="scientific">Achromobacter spanius</name>
    <dbReference type="NCBI Taxonomy" id="217203"/>
    <lineage>
        <taxon>Bacteria</taxon>
        <taxon>Pseudomonadati</taxon>
        <taxon>Pseudomonadota</taxon>
        <taxon>Betaproteobacteria</taxon>
        <taxon>Burkholderiales</taxon>
        <taxon>Alcaligenaceae</taxon>
        <taxon>Achromobacter</taxon>
    </lineage>
</organism>
<protein>
    <submittedName>
        <fullName evidence="6">HIT family protein</fullName>
    </submittedName>
</protein>
<dbReference type="PANTHER" id="PTHR46648">
    <property type="entry name" value="HIT FAMILY PROTEIN 1"/>
    <property type="match status" value="1"/>
</dbReference>
<dbReference type="SUPFAM" id="SSF54197">
    <property type="entry name" value="HIT-like"/>
    <property type="match status" value="1"/>
</dbReference>
<dbReference type="Gene3D" id="3.30.428.10">
    <property type="entry name" value="HIT-like"/>
    <property type="match status" value="1"/>
</dbReference>
<name>A0A2S0IF73_9BURK</name>
<evidence type="ECO:0000256" key="4">
    <source>
        <dbReference type="SAM" id="MobiDB-lite"/>
    </source>
</evidence>
<feature type="short sequence motif" description="Histidine triad motif" evidence="2 3">
    <location>
        <begin position="93"/>
        <end position="97"/>
    </location>
</feature>
<dbReference type="Proteomes" id="UP000239477">
    <property type="component" value="Chromosome"/>
</dbReference>
<proteinExistence type="predicted"/>
<dbReference type="GO" id="GO:0009117">
    <property type="term" value="P:nucleotide metabolic process"/>
    <property type="evidence" value="ECO:0007669"/>
    <property type="project" value="TreeGrafter"/>
</dbReference>
<evidence type="ECO:0000256" key="1">
    <source>
        <dbReference type="PIRSR" id="PIRSR601310-1"/>
    </source>
</evidence>
<feature type="region of interest" description="Disordered" evidence="4">
    <location>
        <begin position="138"/>
        <end position="158"/>
    </location>
</feature>
<dbReference type="PANTHER" id="PTHR46648:SF1">
    <property type="entry name" value="ADENOSINE 5'-MONOPHOSPHORAMIDASE HNT1"/>
    <property type="match status" value="1"/>
</dbReference>
<feature type="domain" description="HIT" evidence="5">
    <location>
        <begin position="6"/>
        <end position="109"/>
    </location>
</feature>
<keyword evidence="7" id="KW-1185">Reference proteome</keyword>
<dbReference type="PROSITE" id="PS51084">
    <property type="entry name" value="HIT_2"/>
    <property type="match status" value="1"/>
</dbReference>